<dbReference type="GO" id="GO:0030030">
    <property type="term" value="P:cell projection organization"/>
    <property type="evidence" value="ECO:0007669"/>
    <property type="project" value="UniProtKB-KW"/>
</dbReference>
<name>A0ABD0Z822_9HEMI</name>
<dbReference type="Proteomes" id="UP001558652">
    <property type="component" value="Unassembled WGS sequence"/>
</dbReference>
<keyword evidence="8" id="KW-1185">Reference proteome</keyword>
<evidence type="ECO:0000256" key="4">
    <source>
        <dbReference type="ARBA" id="ARBA00024190"/>
    </source>
</evidence>
<comment type="caution">
    <text evidence="7">The sequence shown here is derived from an EMBL/GenBank/DDBJ whole genome shotgun (WGS) entry which is preliminary data.</text>
</comment>
<evidence type="ECO:0000259" key="6">
    <source>
        <dbReference type="Pfam" id="PF14740"/>
    </source>
</evidence>
<dbReference type="GO" id="GO:0120293">
    <property type="term" value="C:dynein axonemal particle"/>
    <property type="evidence" value="ECO:0007669"/>
    <property type="project" value="UniProtKB-SubCell"/>
</dbReference>
<feature type="domain" description="Dynein assembly factor 3 C-terminal" evidence="6">
    <location>
        <begin position="134"/>
        <end position="445"/>
    </location>
</feature>
<dbReference type="AlphaFoldDB" id="A0ABD0Z822"/>
<gene>
    <name evidence="7" type="ORF">AAG570_011151</name>
</gene>
<keyword evidence="2" id="KW-0963">Cytoplasm</keyword>
<dbReference type="InterPro" id="IPR039304">
    <property type="entry name" value="DNAAF3"/>
</dbReference>
<organism evidence="7 8">
    <name type="scientific">Ranatra chinensis</name>
    <dbReference type="NCBI Taxonomy" id="642074"/>
    <lineage>
        <taxon>Eukaryota</taxon>
        <taxon>Metazoa</taxon>
        <taxon>Ecdysozoa</taxon>
        <taxon>Arthropoda</taxon>
        <taxon>Hexapoda</taxon>
        <taxon>Insecta</taxon>
        <taxon>Pterygota</taxon>
        <taxon>Neoptera</taxon>
        <taxon>Paraneoptera</taxon>
        <taxon>Hemiptera</taxon>
        <taxon>Heteroptera</taxon>
        <taxon>Panheteroptera</taxon>
        <taxon>Nepomorpha</taxon>
        <taxon>Nepidae</taxon>
        <taxon>Ranatrinae</taxon>
        <taxon>Ranatra</taxon>
    </lineage>
</organism>
<evidence type="ECO:0000259" key="5">
    <source>
        <dbReference type="Pfam" id="PF14737"/>
    </source>
</evidence>
<evidence type="ECO:0000256" key="3">
    <source>
        <dbReference type="ARBA" id="ARBA00022794"/>
    </source>
</evidence>
<evidence type="ECO:0000313" key="7">
    <source>
        <dbReference type="EMBL" id="KAL1131534.1"/>
    </source>
</evidence>
<dbReference type="EMBL" id="JBFDAA010000006">
    <property type="protein sequence ID" value="KAL1131534.1"/>
    <property type="molecule type" value="Genomic_DNA"/>
</dbReference>
<evidence type="ECO:0008006" key="9">
    <source>
        <dbReference type="Google" id="ProtNLM"/>
    </source>
</evidence>
<dbReference type="InterPro" id="IPR028235">
    <property type="entry name" value="DNAAF3_C"/>
</dbReference>
<protein>
    <recommendedName>
        <fullName evidence="9">Dynein assembly factor 3, axonemal</fullName>
    </recommendedName>
</protein>
<evidence type="ECO:0000313" key="8">
    <source>
        <dbReference type="Proteomes" id="UP001558652"/>
    </source>
</evidence>
<evidence type="ECO:0000256" key="2">
    <source>
        <dbReference type="ARBA" id="ARBA00022490"/>
    </source>
</evidence>
<sequence length="462" mass="53098">MFWGFSPAIDFLHEMDKTLLEGRKELNILLVGAADARHILQTMARYYVNNQLITINYFIIEVVMELIARQMLLLVVALEPKEKLGLAEKARLWMELYGNTLLRHSSYEYLVNKSVQLIHMVTDIKFLARRMPTFNLSQLKYREKDILENIFRFWSVNTFDTVKLWDERVRKSLGVRYDSKEGAFDWDYSMKLKDISGASVINSGEFKKWRRIGIAFSWLETEANSSNPTLACGVVLNGDKLHHMGYMGDIRAGPFFTFGLKCDDADMMKTYNGVHIKRSSDIFERNLMRIFYEIENQAEYEPDISEFDPNLGVSVVADDLPEASDVINLSGHESSGLQNRGTINKAKEDYSCLPGPEPGQSITFLPRNALTTHPHKVDYQNHFQAIFIAHNILQYVTSDLFNMADKGAVIVFESIKFCIGISKEEVVSHQKRIEKLAEESNCDPIGNFDPFINEFAFFKIKK</sequence>
<proteinExistence type="inferred from homology"/>
<keyword evidence="3" id="KW-0970">Cilium biogenesis/degradation</keyword>
<feature type="domain" description="DUF4470" evidence="5">
    <location>
        <begin position="2"/>
        <end position="102"/>
    </location>
</feature>
<dbReference type="PANTHER" id="PTHR22118:SF14">
    <property type="entry name" value="DYNEIN AXONEMAL ASSEMBLY FACTOR 3"/>
    <property type="match status" value="1"/>
</dbReference>
<evidence type="ECO:0000256" key="1">
    <source>
        <dbReference type="ARBA" id="ARBA00010449"/>
    </source>
</evidence>
<accession>A0ABD0Z822</accession>
<dbReference type="InterPro" id="IPR027974">
    <property type="entry name" value="DUF4470"/>
</dbReference>
<dbReference type="PANTHER" id="PTHR22118">
    <property type="entry name" value="DYNEIN ASSEMBLY FACTOR 3, AXONEMAL"/>
    <property type="match status" value="1"/>
</dbReference>
<comment type="similarity">
    <text evidence="1">Belongs to the DNAAF3 family.</text>
</comment>
<reference evidence="7 8" key="1">
    <citation type="submission" date="2024-07" db="EMBL/GenBank/DDBJ databases">
        <title>Chromosome-level genome assembly of the water stick insect Ranatra chinensis (Heteroptera: Nepidae).</title>
        <authorList>
            <person name="Liu X."/>
        </authorList>
    </citation>
    <scope>NUCLEOTIDE SEQUENCE [LARGE SCALE GENOMIC DNA]</scope>
    <source>
        <strain evidence="7">Cailab_2021Rc</strain>
        <tissue evidence="7">Muscle</tissue>
    </source>
</reference>
<dbReference type="Pfam" id="PF14740">
    <property type="entry name" value="DUF4471"/>
    <property type="match status" value="1"/>
</dbReference>
<dbReference type="Pfam" id="PF14737">
    <property type="entry name" value="DUF4470"/>
    <property type="match status" value="1"/>
</dbReference>
<comment type="subcellular location">
    <subcellularLocation>
        <location evidence="4">Dynein axonemal particle</location>
    </subcellularLocation>
</comment>